<gene>
    <name evidence="1" type="ORF">A3F94_02405</name>
</gene>
<comment type="caution">
    <text evidence="1">The sequence shown here is derived from an EMBL/GenBank/DDBJ whole genome shotgun (WGS) entry which is preliminary data.</text>
</comment>
<dbReference type="Proteomes" id="UP000176770">
    <property type="component" value="Unassembled WGS sequence"/>
</dbReference>
<evidence type="ECO:0000313" key="1">
    <source>
        <dbReference type="EMBL" id="OGZ62059.1"/>
    </source>
</evidence>
<reference evidence="1 2" key="1">
    <citation type="journal article" date="2016" name="Nat. Commun.">
        <title>Thousands of microbial genomes shed light on interconnected biogeochemical processes in an aquifer system.</title>
        <authorList>
            <person name="Anantharaman K."/>
            <person name="Brown C.T."/>
            <person name="Hug L.A."/>
            <person name="Sharon I."/>
            <person name="Castelle C.J."/>
            <person name="Probst A.J."/>
            <person name="Thomas B.C."/>
            <person name="Singh A."/>
            <person name="Wilkins M.J."/>
            <person name="Karaoz U."/>
            <person name="Brodie E.L."/>
            <person name="Williams K.H."/>
            <person name="Hubbard S.S."/>
            <person name="Banfield J.F."/>
        </authorList>
    </citation>
    <scope>NUCLEOTIDE SEQUENCE [LARGE SCALE GENOMIC DNA]</scope>
</reference>
<dbReference type="AlphaFoldDB" id="A0A1G2HI42"/>
<dbReference type="EMBL" id="MHOK01000009">
    <property type="protein sequence ID" value="OGZ62059.1"/>
    <property type="molecule type" value="Genomic_DNA"/>
</dbReference>
<organism evidence="1 2">
    <name type="scientific">Candidatus Spechtbacteria bacterium RIFCSPLOWO2_12_FULL_38_22</name>
    <dbReference type="NCBI Taxonomy" id="1802165"/>
    <lineage>
        <taxon>Bacteria</taxon>
        <taxon>Candidatus Spechtiibacteriota</taxon>
    </lineage>
</organism>
<accession>A0A1G2HI42</accession>
<evidence type="ECO:0000313" key="2">
    <source>
        <dbReference type="Proteomes" id="UP000176770"/>
    </source>
</evidence>
<name>A0A1G2HI42_9BACT</name>
<proteinExistence type="predicted"/>
<protein>
    <submittedName>
        <fullName evidence="1">Uncharacterized protein</fullName>
    </submittedName>
</protein>
<sequence>MDKYIWTSHAQYKMRYYRMSESLVKRVVRYPTRVEEGVIENAVACMRPAHLNSTSTRSVPVGVLTVGSQPSPPAGGFGGQAKQAKPKRYSELWVMYLLTSSTGNKKQTESNKQKQVKIITAWRYPGLSPKRNPVPANILEEAKRIISI</sequence>